<feature type="transmembrane region" description="Helical" evidence="1">
    <location>
        <begin position="7"/>
        <end position="28"/>
    </location>
</feature>
<proteinExistence type="predicted"/>
<dbReference type="Proteomes" id="UP000501830">
    <property type="component" value="Chromosome"/>
</dbReference>
<keyword evidence="1" id="KW-1133">Transmembrane helix</keyword>
<dbReference type="InterPro" id="IPR012340">
    <property type="entry name" value="NA-bd_OB-fold"/>
</dbReference>
<dbReference type="KEGG" id="jpo:G7058_01525"/>
<keyword evidence="3" id="KW-1185">Reference proteome</keyword>
<keyword evidence="1" id="KW-0812">Transmembrane</keyword>
<dbReference type="GeneID" id="94551937"/>
<feature type="transmembrane region" description="Helical" evidence="1">
    <location>
        <begin position="65"/>
        <end position="89"/>
    </location>
</feature>
<evidence type="ECO:0000313" key="2">
    <source>
        <dbReference type="EMBL" id="QIK50842.1"/>
    </source>
</evidence>
<accession>A0A6G7WF20</accession>
<evidence type="ECO:0008006" key="4">
    <source>
        <dbReference type="Google" id="ProtNLM"/>
    </source>
</evidence>
<evidence type="ECO:0000313" key="3">
    <source>
        <dbReference type="Proteomes" id="UP000501830"/>
    </source>
</evidence>
<protein>
    <recommendedName>
        <fullName evidence="4">DUF1449 family protein</fullName>
    </recommendedName>
</protein>
<name>A0A6G7WF20_9LACT</name>
<dbReference type="AlphaFoldDB" id="A0A6G7WF20"/>
<evidence type="ECO:0000256" key="1">
    <source>
        <dbReference type="SAM" id="Phobius"/>
    </source>
</evidence>
<dbReference type="EMBL" id="CP049889">
    <property type="protein sequence ID" value="QIK50842.1"/>
    <property type="molecule type" value="Genomic_DNA"/>
</dbReference>
<gene>
    <name evidence="2" type="ORF">G7058_01525</name>
</gene>
<organism evidence="2 3">
    <name type="scientific">Jeotgalibaca porci</name>
    <dbReference type="NCBI Taxonomy" id="1868793"/>
    <lineage>
        <taxon>Bacteria</taxon>
        <taxon>Bacillati</taxon>
        <taxon>Bacillota</taxon>
        <taxon>Bacilli</taxon>
        <taxon>Lactobacillales</taxon>
        <taxon>Carnobacteriaceae</taxon>
        <taxon>Jeotgalibaca</taxon>
    </lineage>
</organism>
<feature type="transmembrane region" description="Helical" evidence="1">
    <location>
        <begin position="34"/>
        <end position="53"/>
    </location>
</feature>
<dbReference type="RefSeq" id="WP_166061882.1">
    <property type="nucleotide sequence ID" value="NZ_CP049889.1"/>
</dbReference>
<reference evidence="2 3" key="1">
    <citation type="journal article" date="2017" name="Int. J. Syst. Evol. Microbiol.">
        <title>Jeotgalibaca porci sp. nov. and Jeotgalibaca arthritidis sp. nov., isolated from pigs, and emended description of the genus Jeotgalibaca.</title>
        <authorList>
            <person name="Zamora L."/>
            <person name="Perez-Sancho M."/>
            <person name="Dominguez L."/>
            <person name="Fernandez-Garayzabal J.F."/>
            <person name="Vela A.I."/>
        </authorList>
    </citation>
    <scope>NUCLEOTIDE SEQUENCE [LARGE SCALE GENOMIC DNA]</scope>
    <source>
        <strain evidence="2 3">CCUG 69148</strain>
    </source>
</reference>
<sequence>MQAIIESLTTANIIMIIGIVGAVVSIPIKDFLTLEYYDICDVFISLFIVGMFMTKMSEDAQNNMFLLTGIFLGVSVAIIFIKVFVFVPFQEKAETNALLSRKNYIGEPGKVTVALTKERLGEVVLYTVFGNVAATAKIYHQQGEEELLRIETGQAIRVRDVKDAIVFVSPEEIKEFLPPLESRWGK</sequence>
<dbReference type="Gene3D" id="2.40.50.140">
    <property type="entry name" value="Nucleic acid-binding proteins"/>
    <property type="match status" value="1"/>
</dbReference>
<keyword evidence="1" id="KW-0472">Membrane</keyword>